<accession>J1HKP3</accession>
<keyword evidence="2" id="KW-1133">Transmembrane helix</keyword>
<organism evidence="3 4">
    <name type="scientific">Actinomyces massiliensis F0489</name>
    <dbReference type="NCBI Taxonomy" id="1125718"/>
    <lineage>
        <taxon>Bacteria</taxon>
        <taxon>Bacillati</taxon>
        <taxon>Actinomycetota</taxon>
        <taxon>Actinomycetes</taxon>
        <taxon>Actinomycetales</taxon>
        <taxon>Actinomycetaceae</taxon>
        <taxon>Actinomyces</taxon>
    </lineage>
</organism>
<feature type="compositionally biased region" description="Basic and acidic residues" evidence="1">
    <location>
        <begin position="104"/>
        <end position="117"/>
    </location>
</feature>
<keyword evidence="2" id="KW-0812">Transmembrane</keyword>
<dbReference type="eggNOG" id="ENOG5031HJ1">
    <property type="taxonomic scope" value="Bacteria"/>
</dbReference>
<evidence type="ECO:0000256" key="1">
    <source>
        <dbReference type="SAM" id="MobiDB-lite"/>
    </source>
</evidence>
<evidence type="ECO:0000256" key="2">
    <source>
        <dbReference type="SAM" id="Phobius"/>
    </source>
</evidence>
<sequence>MIVAVLVVLNISVVCFYVLWEVADTIAVNRVEEHGFDPQQLLPHNILFWLAAQASLLSLLALDVLAIVAWRRRRRWQKPQTAVNDSPEPVSRVGQQRVSASPRSESDRIGNPEPSMR</sequence>
<protein>
    <submittedName>
        <fullName evidence="3">Uncharacterized protein</fullName>
    </submittedName>
</protein>
<keyword evidence="2" id="KW-0472">Membrane</keyword>
<dbReference type="AlphaFoldDB" id="J1HKP3"/>
<comment type="caution">
    <text evidence="3">The sequence shown here is derived from an EMBL/GenBank/DDBJ whole genome shotgun (WGS) entry which is preliminary data.</text>
</comment>
<dbReference type="EMBL" id="AKFT01000057">
    <property type="protein sequence ID" value="EJF46535.1"/>
    <property type="molecule type" value="Genomic_DNA"/>
</dbReference>
<dbReference type="RefSeq" id="WP_008730546.1">
    <property type="nucleotide sequence ID" value="NZ_AKFT01000057.1"/>
</dbReference>
<feature type="compositionally biased region" description="Polar residues" evidence="1">
    <location>
        <begin position="93"/>
        <end position="103"/>
    </location>
</feature>
<gene>
    <name evidence="3" type="ORF">HMPREF1318_1947</name>
</gene>
<reference evidence="3 4" key="1">
    <citation type="submission" date="2012-05" db="EMBL/GenBank/DDBJ databases">
        <authorList>
            <person name="Harkins D.M."/>
            <person name="Madupu R."/>
            <person name="Durkin A.S."/>
            <person name="Torralba M."/>
            <person name="Methe B."/>
            <person name="Sutton G.G."/>
            <person name="Nelson K.E."/>
        </authorList>
    </citation>
    <scope>NUCLEOTIDE SEQUENCE [LARGE SCALE GENOMIC DNA]</scope>
    <source>
        <strain evidence="3 4">F0489</strain>
    </source>
</reference>
<feature type="region of interest" description="Disordered" evidence="1">
    <location>
        <begin position="77"/>
        <end position="117"/>
    </location>
</feature>
<evidence type="ECO:0000313" key="4">
    <source>
        <dbReference type="Proteomes" id="UP000002941"/>
    </source>
</evidence>
<feature type="transmembrane region" description="Helical" evidence="2">
    <location>
        <begin position="46"/>
        <end position="70"/>
    </location>
</feature>
<evidence type="ECO:0000313" key="3">
    <source>
        <dbReference type="EMBL" id="EJF46535.1"/>
    </source>
</evidence>
<name>J1HKP3_9ACTO</name>
<feature type="transmembrane region" description="Helical" evidence="2">
    <location>
        <begin position="7"/>
        <end position="26"/>
    </location>
</feature>
<keyword evidence="4" id="KW-1185">Reference proteome</keyword>
<dbReference type="PATRIC" id="fig|1125718.3.peg.827"/>
<dbReference type="Proteomes" id="UP000002941">
    <property type="component" value="Unassembled WGS sequence"/>
</dbReference>
<proteinExistence type="predicted"/>